<dbReference type="EMBL" id="AJSW01000028">
    <property type="protein sequence ID" value="EIJ70742.1"/>
    <property type="molecule type" value="Genomic_DNA"/>
</dbReference>
<sequence>MDKNLFNRLIKSTEQMVMIEKKLVAKVESITKIPLENVSCADLQNPHTFSQNLNKN</sequence>
<proteinExistence type="predicted"/>
<name>A0ABN0F080_HAEPH</name>
<protein>
    <submittedName>
        <fullName evidence="1">Uncharacterized protein</fullName>
    </submittedName>
</protein>
<keyword evidence="2" id="KW-1185">Reference proteome</keyword>
<evidence type="ECO:0000313" key="1">
    <source>
        <dbReference type="EMBL" id="EIJ70742.1"/>
    </source>
</evidence>
<reference evidence="1 2" key="1">
    <citation type="submission" date="2012-02" db="EMBL/GenBank/DDBJ databases">
        <authorList>
            <person name="Harkins D.M."/>
            <person name="Madupu R."/>
            <person name="Durkin A.S."/>
            <person name="Torralba M."/>
            <person name="Methe B."/>
            <person name="Sutton G.G."/>
            <person name="Nelson K.E."/>
        </authorList>
    </citation>
    <scope>NUCLEOTIDE SEQUENCE [LARGE SCALE GENOMIC DNA]</scope>
    <source>
        <strain evidence="1 2">HK385</strain>
    </source>
</reference>
<dbReference type="GeneID" id="78224649"/>
<organism evidence="1 2">
    <name type="scientific">Haemophilus parahaemolyticus HK385</name>
    <dbReference type="NCBI Taxonomy" id="1095744"/>
    <lineage>
        <taxon>Bacteria</taxon>
        <taxon>Pseudomonadati</taxon>
        <taxon>Pseudomonadota</taxon>
        <taxon>Gammaproteobacteria</taxon>
        <taxon>Pasteurellales</taxon>
        <taxon>Pasteurellaceae</taxon>
        <taxon>Haemophilus</taxon>
    </lineage>
</organism>
<evidence type="ECO:0000313" key="2">
    <source>
        <dbReference type="Proteomes" id="UP000003016"/>
    </source>
</evidence>
<dbReference type="RefSeq" id="WP_005706385.1">
    <property type="nucleotide sequence ID" value="NZ_AJSW01000028.1"/>
</dbReference>
<accession>A0ABN0F080</accession>
<dbReference type="Proteomes" id="UP000003016">
    <property type="component" value="Unassembled WGS sequence"/>
</dbReference>
<gene>
    <name evidence="1" type="ORF">HMPREF1050_1100</name>
</gene>
<comment type="caution">
    <text evidence="1">The sequence shown here is derived from an EMBL/GenBank/DDBJ whole genome shotgun (WGS) entry which is preliminary data.</text>
</comment>